<keyword evidence="5 8" id="KW-0812">Transmembrane</keyword>
<evidence type="ECO:0000256" key="1">
    <source>
        <dbReference type="ARBA" id="ARBA00004377"/>
    </source>
</evidence>
<keyword evidence="4" id="KW-0997">Cell inner membrane</keyword>
<evidence type="ECO:0000313" key="12">
    <source>
        <dbReference type="Proteomes" id="UP000220246"/>
    </source>
</evidence>
<evidence type="ECO:0000256" key="4">
    <source>
        <dbReference type="ARBA" id="ARBA00022519"/>
    </source>
</evidence>
<dbReference type="InterPro" id="IPR043604">
    <property type="entry name" value="DUF883_N"/>
</dbReference>
<evidence type="ECO:0000256" key="7">
    <source>
        <dbReference type="ARBA" id="ARBA00023136"/>
    </source>
</evidence>
<dbReference type="EMBL" id="PDEA01000001">
    <property type="protein sequence ID" value="PEH89552.1"/>
    <property type="molecule type" value="Genomic_DNA"/>
</dbReference>
<dbReference type="Pfam" id="PF19029">
    <property type="entry name" value="DUF883_C"/>
    <property type="match status" value="1"/>
</dbReference>
<dbReference type="InterPro" id="IPR043605">
    <property type="entry name" value="DUF883_C"/>
</dbReference>
<evidence type="ECO:0000256" key="6">
    <source>
        <dbReference type="ARBA" id="ARBA00022989"/>
    </source>
</evidence>
<evidence type="ECO:0000256" key="5">
    <source>
        <dbReference type="ARBA" id="ARBA00022692"/>
    </source>
</evidence>
<feature type="domain" description="DUF883" evidence="10">
    <location>
        <begin position="74"/>
        <end position="103"/>
    </location>
</feature>
<feature type="domain" description="DUF883" evidence="9">
    <location>
        <begin position="12"/>
        <end position="61"/>
    </location>
</feature>
<dbReference type="PANTHER" id="PTHR35893">
    <property type="entry name" value="INNER MEMBRANE PROTEIN-RELATED"/>
    <property type="match status" value="1"/>
</dbReference>
<comment type="caution">
    <text evidence="11">The sequence shown here is derived from an EMBL/GenBank/DDBJ whole genome shotgun (WGS) entry which is preliminary data.</text>
</comment>
<comment type="subcellular location">
    <subcellularLocation>
        <location evidence="1">Cell inner membrane</location>
        <topology evidence="1">Single-pass membrane protein</topology>
    </subcellularLocation>
</comment>
<dbReference type="Pfam" id="PF05957">
    <property type="entry name" value="DUF883"/>
    <property type="match status" value="1"/>
</dbReference>
<dbReference type="GO" id="GO:0005886">
    <property type="term" value="C:plasma membrane"/>
    <property type="evidence" value="ECO:0007669"/>
    <property type="project" value="UniProtKB-SubCell"/>
</dbReference>
<evidence type="ECO:0000256" key="8">
    <source>
        <dbReference type="SAM" id="Phobius"/>
    </source>
</evidence>
<dbReference type="OrthoDB" id="8821422at2"/>
<protein>
    <submittedName>
        <fullName evidence="11">DUF883 domain-containing protein</fullName>
    </submittedName>
</protein>
<dbReference type="Proteomes" id="UP000220246">
    <property type="component" value="Unassembled WGS sequence"/>
</dbReference>
<evidence type="ECO:0000313" key="11">
    <source>
        <dbReference type="EMBL" id="PEH89552.1"/>
    </source>
</evidence>
<evidence type="ECO:0000256" key="2">
    <source>
        <dbReference type="ARBA" id="ARBA00010423"/>
    </source>
</evidence>
<evidence type="ECO:0000256" key="3">
    <source>
        <dbReference type="ARBA" id="ARBA00022475"/>
    </source>
</evidence>
<dbReference type="AlphaFoldDB" id="A0A2A7UWA3"/>
<evidence type="ECO:0000259" key="10">
    <source>
        <dbReference type="Pfam" id="PF19029"/>
    </source>
</evidence>
<comment type="similarity">
    <text evidence="2">Belongs to the ElaB/YgaM/YqjD family.</text>
</comment>
<feature type="transmembrane region" description="Helical" evidence="8">
    <location>
        <begin position="83"/>
        <end position="101"/>
    </location>
</feature>
<dbReference type="GO" id="GO:0043022">
    <property type="term" value="F:ribosome binding"/>
    <property type="evidence" value="ECO:0007669"/>
    <property type="project" value="InterPro"/>
</dbReference>
<keyword evidence="12" id="KW-1185">Reference proteome</keyword>
<dbReference type="STRING" id="1219032.GCA_001515545_00138"/>
<keyword evidence="6 8" id="KW-1133">Transmembrane helix</keyword>
<sequence length="103" mass="10991">MSFSVSDTVSTAQADLEKLVTDLRGLLASKELDAVPDIHVLRQRLDDGISHARDSAVRAAQEAARQAKDAAIAADRYAHDEPWRVAGAALAVGALVGFLLARR</sequence>
<keyword evidence="3" id="KW-1003">Cell membrane</keyword>
<proteinExistence type="inferred from homology"/>
<accession>A0A2A7UWA3</accession>
<reference evidence="12" key="1">
    <citation type="submission" date="2017-09" db="EMBL/GenBank/DDBJ databases">
        <title>FDA dAtabase for Regulatory Grade micrObial Sequences (FDA-ARGOS): Supporting development and validation of Infectious Disease Dx tests.</title>
        <authorList>
            <person name="Minogue T."/>
            <person name="Wolcott M."/>
            <person name="Wasieloski L."/>
            <person name="Aguilar W."/>
            <person name="Moore D."/>
            <person name="Tallon L."/>
            <person name="Sadzewicz L."/>
            <person name="Ott S."/>
            <person name="Zhao X."/>
            <person name="Nagaraj S."/>
            <person name="Vavikolanu K."/>
            <person name="Aluvathingal J."/>
            <person name="Nadendla S."/>
            <person name="Sichtig H."/>
        </authorList>
    </citation>
    <scope>NUCLEOTIDE SEQUENCE [LARGE SCALE GENOMIC DNA]</scope>
    <source>
        <strain evidence="12">FDAARGOS_394</strain>
    </source>
</reference>
<name>A0A2A7UWA3_COMTR</name>
<gene>
    <name evidence="11" type="ORF">CRM82_13920</name>
</gene>
<organism evidence="11 12">
    <name type="scientific">Comamonas terrigena</name>
    <dbReference type="NCBI Taxonomy" id="32013"/>
    <lineage>
        <taxon>Bacteria</taxon>
        <taxon>Pseudomonadati</taxon>
        <taxon>Pseudomonadota</taxon>
        <taxon>Betaproteobacteria</taxon>
        <taxon>Burkholderiales</taxon>
        <taxon>Comamonadaceae</taxon>
        <taxon>Comamonas</taxon>
    </lineage>
</organism>
<dbReference type="PANTHER" id="PTHR35893:SF3">
    <property type="entry name" value="INNER MEMBRANE PROTEIN"/>
    <property type="match status" value="1"/>
</dbReference>
<dbReference type="RefSeq" id="WP_066532311.1">
    <property type="nucleotide sequence ID" value="NZ_DALZQJ010000010.1"/>
</dbReference>
<keyword evidence="7 8" id="KW-0472">Membrane</keyword>
<dbReference type="GeneID" id="80801717"/>
<dbReference type="InterPro" id="IPR010279">
    <property type="entry name" value="YqjD/ElaB"/>
</dbReference>
<evidence type="ECO:0000259" key="9">
    <source>
        <dbReference type="Pfam" id="PF05957"/>
    </source>
</evidence>